<dbReference type="Pfam" id="PF04433">
    <property type="entry name" value="SWIRM"/>
    <property type="match status" value="1"/>
</dbReference>
<accession>A0A5N6K1H6</accession>
<feature type="region of interest" description="Disordered" evidence="1">
    <location>
        <begin position="275"/>
        <end position="300"/>
    </location>
</feature>
<dbReference type="PROSITE" id="PS50934">
    <property type="entry name" value="SWIRM"/>
    <property type="match status" value="1"/>
</dbReference>
<dbReference type="GO" id="GO:0006338">
    <property type="term" value="P:chromatin remodeling"/>
    <property type="evidence" value="ECO:0007669"/>
    <property type="project" value="TreeGrafter"/>
</dbReference>
<dbReference type="SUPFAM" id="SSF46689">
    <property type="entry name" value="Homeodomain-like"/>
    <property type="match status" value="1"/>
</dbReference>
<evidence type="ECO:0000256" key="1">
    <source>
        <dbReference type="SAM" id="MobiDB-lite"/>
    </source>
</evidence>
<dbReference type="FunFam" id="1.10.10.10:FF:000087">
    <property type="entry name" value="Transcriptional adapter 2"/>
    <property type="match status" value="1"/>
</dbReference>
<dbReference type="PANTHER" id="PTHR12374:SF21">
    <property type="entry name" value="SWIRM DOMAIN-CONTAINING PROTEIN FUN19-RELATED"/>
    <property type="match status" value="1"/>
</dbReference>
<dbReference type="InterPro" id="IPR036388">
    <property type="entry name" value="WH-like_DNA-bd_sf"/>
</dbReference>
<name>A0A5N6K1H6_MONLA</name>
<dbReference type="Proteomes" id="UP000326757">
    <property type="component" value="Unassembled WGS sequence"/>
</dbReference>
<dbReference type="GO" id="GO:0070210">
    <property type="term" value="C:Rpd3L-Expanded complex"/>
    <property type="evidence" value="ECO:0007669"/>
    <property type="project" value="TreeGrafter"/>
</dbReference>
<feature type="transmembrane region" description="Helical" evidence="2">
    <location>
        <begin position="37"/>
        <end position="57"/>
    </location>
</feature>
<dbReference type="InterPro" id="IPR009057">
    <property type="entry name" value="Homeodomain-like_sf"/>
</dbReference>
<proteinExistence type="predicted"/>
<sequence>MTVHTILTYYFTYLWTYLWFNLSLFRTCNQSISHYPSFIIHYSSLFHCFYSFAISLISTDISLTHTLSLSYHSPNFIVVYLIPELIDVPLIFTTTITQYSTVPYFKLKLDFQLEFILSIDWKQTQRTSNIISADPTSTHLNSYFILSLLISKKGKSDSRIATNLARGREQTNMDDKTFTSILQPSTTFDLRQSPITTKSFNNSSTSTSTQSTQSVKPILATSIRPMNMERKNKLDISNTLMSPPEALPLDSFTNTNQEYAMDSKMRKLHAIPGATFPISPPVSPETKGRCDEEPTGSQAITDPILYPLTDNQNASATQASLFDNDHDALVTHRVVDGHVAARKASMFREASPPRRDEYELALEFKSQVVKIMSKDPALWLRREMVYLREDRELQSGVRRWTNIAPAVSRATRVLGNTSTRVTKAVRPPRPAQTPRGVRTVPSGTPGPDVKRVAREDKDFENLPDYCPPITSLPNKPNSLKVDWKGAPIDLRNDPNVHLLHPDEVSLAANLRLDCATYLTSKRRIFMKRIEALRVGKEFRKTDAQQACKIDVNKASKLWQAFDKVGWLNPAWVKKYA</sequence>
<keyword evidence="5" id="KW-1185">Reference proteome</keyword>
<gene>
    <name evidence="4" type="ORF">EYC80_008792</name>
</gene>
<evidence type="ECO:0000259" key="3">
    <source>
        <dbReference type="PROSITE" id="PS50934"/>
    </source>
</evidence>
<feature type="compositionally biased region" description="Low complexity" evidence="1">
    <location>
        <begin position="196"/>
        <end position="214"/>
    </location>
</feature>
<dbReference type="GO" id="GO:0003682">
    <property type="term" value="F:chromatin binding"/>
    <property type="evidence" value="ECO:0007669"/>
    <property type="project" value="TreeGrafter"/>
</dbReference>
<protein>
    <recommendedName>
        <fullName evidence="3">SWIRM domain-containing protein</fullName>
    </recommendedName>
</protein>
<dbReference type="GO" id="GO:0003713">
    <property type="term" value="F:transcription coactivator activity"/>
    <property type="evidence" value="ECO:0007669"/>
    <property type="project" value="TreeGrafter"/>
</dbReference>
<feature type="region of interest" description="Disordered" evidence="1">
    <location>
        <begin position="195"/>
        <end position="215"/>
    </location>
</feature>
<organism evidence="4 5">
    <name type="scientific">Monilinia laxa</name>
    <name type="common">Brown rot fungus</name>
    <name type="synonym">Sclerotinia laxa</name>
    <dbReference type="NCBI Taxonomy" id="61186"/>
    <lineage>
        <taxon>Eukaryota</taxon>
        <taxon>Fungi</taxon>
        <taxon>Dikarya</taxon>
        <taxon>Ascomycota</taxon>
        <taxon>Pezizomycotina</taxon>
        <taxon>Leotiomycetes</taxon>
        <taxon>Helotiales</taxon>
        <taxon>Sclerotiniaceae</taxon>
        <taxon>Monilinia</taxon>
    </lineage>
</organism>
<keyword evidence="2" id="KW-1133">Transmembrane helix</keyword>
<feature type="region of interest" description="Disordered" evidence="1">
    <location>
        <begin position="426"/>
        <end position="446"/>
    </location>
</feature>
<dbReference type="AlphaFoldDB" id="A0A5N6K1H6"/>
<dbReference type="OrthoDB" id="5598695at2759"/>
<keyword evidence="2" id="KW-0812">Transmembrane</keyword>
<feature type="transmembrane region" description="Helical" evidence="2">
    <location>
        <begin position="6"/>
        <end position="25"/>
    </location>
</feature>
<reference evidence="4 5" key="1">
    <citation type="submission" date="2019-06" db="EMBL/GenBank/DDBJ databases">
        <title>Genome Sequence of the Brown Rot Fungal Pathogen Monilinia laxa.</title>
        <authorList>
            <person name="De Miccolis Angelini R.M."/>
            <person name="Landi L."/>
            <person name="Abate D."/>
            <person name="Pollastro S."/>
            <person name="Romanazzi G."/>
            <person name="Faretra F."/>
        </authorList>
    </citation>
    <scope>NUCLEOTIDE SEQUENCE [LARGE SCALE GENOMIC DNA]</scope>
    <source>
        <strain evidence="4 5">Mlax316</strain>
    </source>
</reference>
<dbReference type="InterPro" id="IPR007526">
    <property type="entry name" value="SWIRM"/>
</dbReference>
<comment type="caution">
    <text evidence="4">The sequence shown here is derived from an EMBL/GenBank/DDBJ whole genome shotgun (WGS) entry which is preliminary data.</text>
</comment>
<dbReference type="Gene3D" id="1.10.10.10">
    <property type="entry name" value="Winged helix-like DNA-binding domain superfamily/Winged helix DNA-binding domain"/>
    <property type="match status" value="1"/>
</dbReference>
<evidence type="ECO:0000313" key="5">
    <source>
        <dbReference type="Proteomes" id="UP000326757"/>
    </source>
</evidence>
<evidence type="ECO:0000256" key="2">
    <source>
        <dbReference type="SAM" id="Phobius"/>
    </source>
</evidence>
<dbReference type="PANTHER" id="PTHR12374">
    <property type="entry name" value="TRANSCRIPTIONAL ADAPTOR 2 ADA2 -RELATED"/>
    <property type="match status" value="1"/>
</dbReference>
<dbReference type="EMBL" id="VIGI01000009">
    <property type="protein sequence ID" value="KAB8295975.1"/>
    <property type="molecule type" value="Genomic_DNA"/>
</dbReference>
<feature type="domain" description="SWIRM" evidence="3">
    <location>
        <begin position="479"/>
        <end position="576"/>
    </location>
</feature>
<evidence type="ECO:0000313" key="4">
    <source>
        <dbReference type="EMBL" id="KAB8295975.1"/>
    </source>
</evidence>
<keyword evidence="2" id="KW-0472">Membrane</keyword>
<dbReference type="GO" id="GO:0006357">
    <property type="term" value="P:regulation of transcription by RNA polymerase II"/>
    <property type="evidence" value="ECO:0007669"/>
    <property type="project" value="TreeGrafter"/>
</dbReference>